<gene>
    <name evidence="7" type="ORF">IAR55_000012</name>
</gene>
<dbReference type="EMBL" id="JBCAWK010000001">
    <property type="protein sequence ID" value="KAK8869448.1"/>
    <property type="molecule type" value="Genomic_DNA"/>
</dbReference>
<keyword evidence="6" id="KW-0029">Amino-acid transport</keyword>
<keyword evidence="6" id="KW-0072">Autophagy</keyword>
<dbReference type="GO" id="GO:0006914">
    <property type="term" value="P:autophagy"/>
    <property type="evidence" value="ECO:0007669"/>
    <property type="project" value="UniProtKB-KW"/>
</dbReference>
<comment type="similarity">
    <text evidence="6">Belongs to the ATG22 family.</text>
</comment>
<dbReference type="GO" id="GO:0005774">
    <property type="term" value="C:vacuolar membrane"/>
    <property type="evidence" value="ECO:0007669"/>
    <property type="project" value="UniProtKB-SubCell"/>
</dbReference>
<dbReference type="InterPro" id="IPR050495">
    <property type="entry name" value="ATG22/LtaA_families"/>
</dbReference>
<feature type="transmembrane region" description="Helical" evidence="6">
    <location>
        <begin position="21"/>
        <end position="41"/>
    </location>
</feature>
<proteinExistence type="inferred from homology"/>
<keyword evidence="4 6" id="KW-1133">Transmembrane helix</keyword>
<organism evidence="7 8">
    <name type="scientific">Kwoniella newhampshirensis</name>
    <dbReference type="NCBI Taxonomy" id="1651941"/>
    <lineage>
        <taxon>Eukaryota</taxon>
        <taxon>Fungi</taxon>
        <taxon>Dikarya</taxon>
        <taxon>Basidiomycota</taxon>
        <taxon>Agaricomycotina</taxon>
        <taxon>Tremellomycetes</taxon>
        <taxon>Tremellales</taxon>
        <taxon>Cryptococcaceae</taxon>
        <taxon>Kwoniella</taxon>
    </lineage>
</organism>
<evidence type="ECO:0000256" key="4">
    <source>
        <dbReference type="ARBA" id="ARBA00022989"/>
    </source>
</evidence>
<evidence type="ECO:0000256" key="3">
    <source>
        <dbReference type="ARBA" id="ARBA00022692"/>
    </source>
</evidence>
<dbReference type="RefSeq" id="XP_066805694.1">
    <property type="nucleotide sequence ID" value="XM_066943152.1"/>
</dbReference>
<evidence type="ECO:0000256" key="1">
    <source>
        <dbReference type="ARBA" id="ARBA00004127"/>
    </source>
</evidence>
<evidence type="ECO:0000256" key="2">
    <source>
        <dbReference type="ARBA" id="ARBA00022448"/>
    </source>
</evidence>
<comment type="subcellular location">
    <subcellularLocation>
        <location evidence="1">Endomembrane system</location>
        <topology evidence="1">Multi-pass membrane protein</topology>
    </subcellularLocation>
    <subcellularLocation>
        <location evidence="6">Vacuole membrane</location>
        <topology evidence="6">Multi-pass membrane protein</topology>
    </subcellularLocation>
</comment>
<accession>A0AAW0Z5E7</accession>
<keyword evidence="8" id="KW-1185">Reference proteome</keyword>
<dbReference type="PANTHER" id="PTHR23519">
    <property type="entry name" value="AUTOPHAGY-RELATED PROTEIN 22"/>
    <property type="match status" value="1"/>
</dbReference>
<dbReference type="PANTHER" id="PTHR23519:SF5">
    <property type="entry name" value="AUTOPHAGY-RELATED PROTEIN"/>
    <property type="match status" value="1"/>
</dbReference>
<reference evidence="7 8" key="1">
    <citation type="journal article" date="2024" name="bioRxiv">
        <title>Comparative genomics of Cryptococcus and Kwoniella reveals pathogenesis evolution and contrasting karyotype dynamics via intercentromeric recombination or chromosome fusion.</title>
        <authorList>
            <person name="Coelho M.A."/>
            <person name="David-Palma M."/>
            <person name="Shea T."/>
            <person name="Bowers K."/>
            <person name="McGinley-Smith S."/>
            <person name="Mohammad A.W."/>
            <person name="Gnirke A."/>
            <person name="Yurkov A.M."/>
            <person name="Nowrousian M."/>
            <person name="Sun S."/>
            <person name="Cuomo C.A."/>
            <person name="Heitman J."/>
        </authorList>
    </citation>
    <scope>NUCLEOTIDE SEQUENCE [LARGE SCALE GENOMIC DNA]</scope>
    <source>
        <strain evidence="7 8">CBS 13917</strain>
    </source>
</reference>
<dbReference type="Proteomes" id="UP001388673">
    <property type="component" value="Unassembled WGS sequence"/>
</dbReference>
<evidence type="ECO:0000256" key="6">
    <source>
        <dbReference type="RuleBase" id="RU363073"/>
    </source>
</evidence>
<dbReference type="KEGG" id="kne:92177272"/>
<evidence type="ECO:0000313" key="7">
    <source>
        <dbReference type="EMBL" id="KAK8869448.1"/>
    </source>
</evidence>
<feature type="transmembrane region" description="Helical" evidence="6">
    <location>
        <begin position="67"/>
        <end position="86"/>
    </location>
</feature>
<protein>
    <recommendedName>
        <fullName evidence="6">Autophagy-related protein</fullName>
    </recommendedName>
</protein>
<keyword evidence="6" id="KW-0926">Vacuole</keyword>
<dbReference type="Pfam" id="PF11700">
    <property type="entry name" value="ATG22"/>
    <property type="match status" value="1"/>
</dbReference>
<dbReference type="GeneID" id="92177272"/>
<evidence type="ECO:0000313" key="8">
    <source>
        <dbReference type="Proteomes" id="UP001388673"/>
    </source>
</evidence>
<dbReference type="GO" id="GO:0006865">
    <property type="term" value="P:amino acid transport"/>
    <property type="evidence" value="ECO:0007669"/>
    <property type="project" value="UniProtKB-KW"/>
</dbReference>
<sequence>MVCYLPSNDLGSRPKRKRSEYLYKSVLAYLQFLFFALFSIIGKTSSFIGPFVSSAIIDDSGNNNMPFTFLLGLGCMSVCILACVNVDKSRKECRKYLEDEAMRVYGMTSAELLVVGNASEMDGGRPVVVGVEKA</sequence>
<evidence type="ECO:0000256" key="5">
    <source>
        <dbReference type="ARBA" id="ARBA00023136"/>
    </source>
</evidence>
<dbReference type="AlphaFoldDB" id="A0AAW0Z5E7"/>
<comment type="function">
    <text evidence="6">Vacuolar effluxer which mediate the efflux of amino acids resulting from autophagic degradation. The release of autophagic amino acids allows the maintenance of protein synthesis and viability during nitrogen starvation.</text>
</comment>
<keyword evidence="5 6" id="KW-0472">Membrane</keyword>
<name>A0AAW0Z5E7_9TREE</name>
<dbReference type="InterPro" id="IPR024671">
    <property type="entry name" value="Atg22-like"/>
</dbReference>
<keyword evidence="3 6" id="KW-0812">Transmembrane</keyword>
<comment type="caution">
    <text evidence="7">The sequence shown here is derived from an EMBL/GenBank/DDBJ whole genome shotgun (WGS) entry which is preliminary data.</text>
</comment>
<keyword evidence="2 6" id="KW-0813">Transport</keyword>
<comment type="caution">
    <text evidence="6">Lacks conserved residue(s) required for the propagation of feature annotation.</text>
</comment>
<dbReference type="GO" id="GO:0012505">
    <property type="term" value="C:endomembrane system"/>
    <property type="evidence" value="ECO:0007669"/>
    <property type="project" value="UniProtKB-SubCell"/>
</dbReference>